<dbReference type="SUPFAM" id="SSF56752">
    <property type="entry name" value="D-aminoacid aminotransferase-like PLP-dependent enzymes"/>
    <property type="match status" value="1"/>
</dbReference>
<dbReference type="eggNOG" id="COG0115">
    <property type="taxonomic scope" value="Bacteria"/>
</dbReference>
<keyword evidence="2" id="KW-0032">Aminotransferase</keyword>
<comment type="similarity">
    <text evidence="1">Belongs to the class-IV pyridoxal-phosphate-dependent aminotransferase family.</text>
</comment>
<dbReference type="PANTHER" id="PTHR42743">
    <property type="entry name" value="AMINO-ACID AMINOTRANSFERASE"/>
    <property type="match status" value="1"/>
</dbReference>
<keyword evidence="3" id="KW-1185">Reference proteome</keyword>
<gene>
    <name evidence="2" type="ORF">CY0110_11222</name>
</gene>
<dbReference type="AlphaFoldDB" id="A3IV27"/>
<dbReference type="EMBL" id="AAXW01000039">
    <property type="protein sequence ID" value="EAZ89681.1"/>
    <property type="molecule type" value="Genomic_DNA"/>
</dbReference>
<keyword evidence="2" id="KW-0808">Transferase</keyword>
<dbReference type="PANTHER" id="PTHR42743:SF11">
    <property type="entry name" value="AMINODEOXYCHORISMATE LYASE"/>
    <property type="match status" value="1"/>
</dbReference>
<dbReference type="Gene3D" id="3.20.10.10">
    <property type="entry name" value="D-amino Acid Aminotransferase, subunit A, domain 2"/>
    <property type="match status" value="1"/>
</dbReference>
<dbReference type="Pfam" id="PF01063">
    <property type="entry name" value="Aminotran_4"/>
    <property type="match status" value="1"/>
</dbReference>
<dbReference type="InterPro" id="IPR001544">
    <property type="entry name" value="Aminotrans_IV"/>
</dbReference>
<dbReference type="GO" id="GO:0008483">
    <property type="term" value="F:transaminase activity"/>
    <property type="evidence" value="ECO:0007669"/>
    <property type="project" value="UniProtKB-KW"/>
</dbReference>
<dbReference type="OrthoDB" id="451849at2"/>
<dbReference type="GO" id="GO:0046394">
    <property type="term" value="P:carboxylic acid biosynthetic process"/>
    <property type="evidence" value="ECO:0007669"/>
    <property type="project" value="UniProtKB-ARBA"/>
</dbReference>
<protein>
    <submittedName>
        <fullName evidence="2">Aminotransferase, class IV</fullName>
    </submittedName>
</protein>
<evidence type="ECO:0000313" key="2">
    <source>
        <dbReference type="EMBL" id="EAZ89681.1"/>
    </source>
</evidence>
<evidence type="ECO:0000256" key="1">
    <source>
        <dbReference type="ARBA" id="ARBA00009320"/>
    </source>
</evidence>
<sequence length="267" mass="31107">MYWYDGQLFEEDTICLSINDPGLKYGATIFSTLRVYQQSLEHPLTQWEAHLDRLKNSLEAFDWCFPNWQNIAQGAKHLIKTYPVLRITIFPDGREWIIGRFLPENLAQFQQQGIKGWLASYPLFERTLNSHKTGNYLGAWLALQQAKTLGFQEAILVDSQGNWLETSTGNLWGWKQGTWYTPALEGQILPGIGRWQLIQWLRQQNLNIKENQWTPSWTKSLEIIAYTNSVVEIILFSQIDCNGELLTFDVSRKVLEILSQYYQNKLL</sequence>
<evidence type="ECO:0000313" key="3">
    <source>
        <dbReference type="Proteomes" id="UP000003781"/>
    </source>
</evidence>
<name>A3IV27_9CHRO</name>
<dbReference type="InterPro" id="IPR050571">
    <property type="entry name" value="Class-IV_PLP-Dep_Aminotrnsfr"/>
</dbReference>
<dbReference type="RefSeq" id="WP_008277233.1">
    <property type="nucleotide sequence ID" value="NZ_AAXW01000039.1"/>
</dbReference>
<organism evidence="2 3">
    <name type="scientific">Crocosphaera chwakensis CCY0110</name>
    <dbReference type="NCBI Taxonomy" id="391612"/>
    <lineage>
        <taxon>Bacteria</taxon>
        <taxon>Bacillati</taxon>
        <taxon>Cyanobacteriota</taxon>
        <taxon>Cyanophyceae</taxon>
        <taxon>Oscillatoriophycideae</taxon>
        <taxon>Chroococcales</taxon>
        <taxon>Aphanothecaceae</taxon>
        <taxon>Crocosphaera</taxon>
        <taxon>Crocosphaera chwakensis</taxon>
    </lineage>
</organism>
<dbReference type="Proteomes" id="UP000003781">
    <property type="component" value="Unassembled WGS sequence"/>
</dbReference>
<accession>A3IV27</accession>
<comment type="caution">
    <text evidence="2">The sequence shown here is derived from an EMBL/GenBank/DDBJ whole genome shotgun (WGS) entry which is preliminary data.</text>
</comment>
<dbReference type="InterPro" id="IPR043132">
    <property type="entry name" value="BCAT-like_C"/>
</dbReference>
<dbReference type="InterPro" id="IPR043131">
    <property type="entry name" value="BCAT-like_N"/>
</dbReference>
<dbReference type="InterPro" id="IPR036038">
    <property type="entry name" value="Aminotransferase-like"/>
</dbReference>
<dbReference type="GO" id="GO:0005829">
    <property type="term" value="C:cytosol"/>
    <property type="evidence" value="ECO:0007669"/>
    <property type="project" value="TreeGrafter"/>
</dbReference>
<reference evidence="2 3" key="1">
    <citation type="submission" date="2007-03" db="EMBL/GenBank/DDBJ databases">
        <authorList>
            <person name="Stal L."/>
            <person name="Ferriera S."/>
            <person name="Johnson J."/>
            <person name="Kravitz S."/>
            <person name="Beeson K."/>
            <person name="Sutton G."/>
            <person name="Rogers Y.-H."/>
            <person name="Friedman R."/>
            <person name="Frazier M."/>
            <person name="Venter J.C."/>
        </authorList>
    </citation>
    <scope>NUCLEOTIDE SEQUENCE [LARGE SCALE GENOMIC DNA]</scope>
    <source>
        <strain evidence="2 3">CCY0110</strain>
    </source>
</reference>
<proteinExistence type="inferred from homology"/>
<dbReference type="Gene3D" id="3.30.470.10">
    <property type="match status" value="1"/>
</dbReference>